<dbReference type="PANTHER" id="PTHR47271:SF2">
    <property type="entry name" value="ARGININE DEIMINASE"/>
    <property type="match status" value="1"/>
</dbReference>
<dbReference type="Pfam" id="PF19420">
    <property type="entry name" value="DDAH_eukar"/>
    <property type="match status" value="1"/>
</dbReference>
<protein>
    <recommendedName>
        <fullName evidence="2">arginine deiminase</fullName>
        <ecNumber evidence="2">3.5.3.6</ecNumber>
    </recommendedName>
</protein>
<sequence length="321" mass="34651">MSRAMMFSRPIAEGRPDLLMRREHTIFGEDWGAGGHALPRFGVSSESGVLDTVLLGAPCHLSIVPANSVSRESLRNGLCCSTRHARAQHAMLAEALAGCGVRTHVVPAKPDLPDLAFTRDTTLMTPWGLVELRPAAGHRRAEAPYVAGIVKNIGFPLLGRIEEGTVEGGDVSIVRPGLVIIGCSGERTDEKGAKALASIFERKGWQAIVYRYDPHFLHLDTIFCMVDSARALACTDVLDDDFLARLGALGIDLVPVGYKEARKLGCNVLSLGKKRILSTRDNAHVNGRLRALGYEVIEADIGQFTQCGGGVHCLTMPLARH</sequence>
<dbReference type="Gene3D" id="3.75.10.10">
    <property type="entry name" value="L-arginine/glycine Amidinotransferase, Chain A"/>
    <property type="match status" value="1"/>
</dbReference>
<accession>A0A7T2GL97</accession>
<dbReference type="Proteomes" id="UP000594873">
    <property type="component" value="Chromosome"/>
</dbReference>
<comment type="catalytic activity">
    <reaction evidence="3">
        <text>L-arginine + H2O = L-citrulline + NH4(+)</text>
        <dbReference type="Rhea" id="RHEA:19597"/>
        <dbReference type="ChEBI" id="CHEBI:15377"/>
        <dbReference type="ChEBI" id="CHEBI:28938"/>
        <dbReference type="ChEBI" id="CHEBI:32682"/>
        <dbReference type="ChEBI" id="CHEBI:57743"/>
        <dbReference type="EC" id="3.5.3.6"/>
    </reaction>
</comment>
<evidence type="ECO:0000256" key="1">
    <source>
        <dbReference type="ARBA" id="ARBA00005213"/>
    </source>
</evidence>
<evidence type="ECO:0000256" key="2">
    <source>
        <dbReference type="ARBA" id="ARBA00012171"/>
    </source>
</evidence>
<dbReference type="AlphaFoldDB" id="A0A7T2GL97"/>
<dbReference type="PANTHER" id="PTHR47271">
    <property type="entry name" value="ARGININE DEIMINASE"/>
    <property type="match status" value="1"/>
</dbReference>
<dbReference type="SUPFAM" id="SSF55909">
    <property type="entry name" value="Pentein"/>
    <property type="match status" value="1"/>
</dbReference>
<dbReference type="RefSeq" id="WP_200972810.1">
    <property type="nucleotide sequence ID" value="NZ_CP065592.1"/>
</dbReference>
<dbReference type="KEGG" id="sflv:IC614_05045"/>
<reference evidence="4 5" key="1">
    <citation type="submission" date="2020-11" db="EMBL/GenBank/DDBJ databases">
        <title>Genome seq and assembly of Sphingosinicella sp.</title>
        <authorList>
            <person name="Chhetri G."/>
        </authorList>
    </citation>
    <scope>NUCLEOTIDE SEQUENCE [LARGE SCALE GENOMIC DNA]</scope>
    <source>
        <strain evidence="4 5">UDD2</strain>
    </source>
</reference>
<evidence type="ECO:0000256" key="3">
    <source>
        <dbReference type="ARBA" id="ARBA00049429"/>
    </source>
</evidence>
<dbReference type="EMBL" id="CP065592">
    <property type="protein sequence ID" value="QPQ55950.1"/>
    <property type="molecule type" value="Genomic_DNA"/>
</dbReference>
<dbReference type="GO" id="GO:0016990">
    <property type="term" value="F:arginine deiminase activity"/>
    <property type="evidence" value="ECO:0007669"/>
    <property type="project" value="UniProtKB-EC"/>
</dbReference>
<name>A0A7T2GL97_9SPHN</name>
<evidence type="ECO:0000313" key="4">
    <source>
        <dbReference type="EMBL" id="QPQ55950.1"/>
    </source>
</evidence>
<keyword evidence="5" id="KW-1185">Reference proteome</keyword>
<comment type="pathway">
    <text evidence="1">Amino-acid degradation; L-arginine degradation via ADI pathway; carbamoyl phosphate from L-arginine: step 1/2.</text>
</comment>
<organism evidence="4 5">
    <name type="scientific">Allosphingosinicella flava</name>
    <dbReference type="NCBI Taxonomy" id="2771430"/>
    <lineage>
        <taxon>Bacteria</taxon>
        <taxon>Pseudomonadati</taxon>
        <taxon>Pseudomonadota</taxon>
        <taxon>Alphaproteobacteria</taxon>
        <taxon>Sphingomonadales</taxon>
        <taxon>Sphingomonadaceae</taxon>
        <taxon>Allosphingosinicella</taxon>
    </lineage>
</organism>
<gene>
    <name evidence="4" type="ORF">IC614_05045</name>
</gene>
<proteinExistence type="predicted"/>
<evidence type="ECO:0000313" key="5">
    <source>
        <dbReference type="Proteomes" id="UP000594873"/>
    </source>
</evidence>
<dbReference type="GO" id="GO:0019546">
    <property type="term" value="P:L-arginine deiminase pathway"/>
    <property type="evidence" value="ECO:0007669"/>
    <property type="project" value="TreeGrafter"/>
</dbReference>
<dbReference type="EC" id="3.5.3.6" evidence="2"/>